<dbReference type="KEGG" id="fcj:RN605_04315"/>
<gene>
    <name evidence="2" type="ORF">RN605_04315</name>
    <name evidence="1" type="ORF">RN608_11015</name>
</gene>
<keyword evidence="3" id="KW-1185">Reference proteome</keyword>
<organism evidence="2 3">
    <name type="scientific">Flavobacterium capsici</name>
    <dbReference type="NCBI Taxonomy" id="3075618"/>
    <lineage>
        <taxon>Bacteria</taxon>
        <taxon>Pseudomonadati</taxon>
        <taxon>Bacteroidota</taxon>
        <taxon>Flavobacteriia</taxon>
        <taxon>Flavobacteriales</taxon>
        <taxon>Flavobacteriaceae</taxon>
        <taxon>Flavobacterium</taxon>
    </lineage>
</organism>
<reference evidence="2 3" key="1">
    <citation type="submission" date="2023-09" db="EMBL/GenBank/DDBJ databases">
        <title>Flavobacterium sp. a novel bacteria isolate from Pepper rhizosphere.</title>
        <authorList>
            <person name="Peng Y."/>
            <person name="Lee J."/>
        </authorList>
    </citation>
    <scope>NUCLEOTIDE SEQUENCE [LARGE SCALE GENOMIC DNA]</scope>
    <source>
        <strain evidence="1">PMR2A8</strain>
        <strain evidence="2 3">PMTSA4</strain>
    </source>
</reference>
<proteinExistence type="predicted"/>
<dbReference type="EMBL" id="CP134890">
    <property type="protein sequence ID" value="WNM22590.1"/>
    <property type="molecule type" value="Genomic_DNA"/>
</dbReference>
<accession>A0AA96J7P1</accession>
<sequence>MNNSLKYIWPILILMILSSCISTKLTIKNIDDNAPIPKLLNKETFIITETTTDKKYGYDPDYPINVFYKNTKDENINAYRFLNALSGPNGEEIFYTKVETCCPFPSKRTDMGAGLLDIYEITWKGQSKPVRLYLNIYEKGYLYIPVGFTAKNK</sequence>
<dbReference type="AlphaFoldDB" id="A0AA96J5L8"/>
<dbReference type="Proteomes" id="UP001304515">
    <property type="component" value="Chromosome"/>
</dbReference>
<dbReference type="RefSeq" id="WP_313322525.1">
    <property type="nucleotide sequence ID" value="NZ_CP134878.1"/>
</dbReference>
<evidence type="ECO:0000313" key="2">
    <source>
        <dbReference type="EMBL" id="WNM22590.1"/>
    </source>
</evidence>
<dbReference type="EMBL" id="CP134878">
    <property type="protein sequence ID" value="WNM18539.1"/>
    <property type="molecule type" value="Genomic_DNA"/>
</dbReference>
<evidence type="ECO:0000313" key="1">
    <source>
        <dbReference type="EMBL" id="WNM18539.1"/>
    </source>
</evidence>
<name>A0AA96J5L8_9FLAO</name>
<protein>
    <submittedName>
        <fullName evidence="2">2-dehydro-3-deoxyphosphooctonate aldolase</fullName>
    </submittedName>
</protein>
<accession>A0AA96J5L8</accession>
<dbReference type="PROSITE" id="PS51257">
    <property type="entry name" value="PROKAR_LIPOPROTEIN"/>
    <property type="match status" value="1"/>
</dbReference>
<evidence type="ECO:0000313" key="3">
    <source>
        <dbReference type="Proteomes" id="UP001304515"/>
    </source>
</evidence>